<name>A0A0F8YWJ7_9ZZZZ</name>
<accession>A0A0F8YWJ7</accession>
<comment type="caution">
    <text evidence="1">The sequence shown here is derived from an EMBL/GenBank/DDBJ whole genome shotgun (WGS) entry which is preliminary data.</text>
</comment>
<gene>
    <name evidence="1" type="ORF">LCGC14_3105740</name>
</gene>
<sequence length="256" mass="27406">MVRVLLAHTTFYVSLRTGRHSGIATIAEGVQLPKGKATWDQTRIDSKYTFGAFNLSDQSIEASKSNKGALVPLLMENERALRVDLARHLNRGAIGAGDGVVAVASTTANSVTLLVDHNPSGSVTEDRDGTKYLAAGMYIKIASLSAVKIASVDSATQVTLESSRSWNDNDSIVIASPDGTASDEVAGFQQAIATGGTFQNLARSTRPWWKGNVETGNIVLRETDLVKPILQASEFGKVDVGFTNYSLFNKFGQLLI</sequence>
<dbReference type="EMBL" id="LAZR01067059">
    <property type="protein sequence ID" value="KKK52356.1"/>
    <property type="molecule type" value="Genomic_DNA"/>
</dbReference>
<dbReference type="AlphaFoldDB" id="A0A0F8YWJ7"/>
<reference evidence="1" key="1">
    <citation type="journal article" date="2015" name="Nature">
        <title>Complex archaea that bridge the gap between prokaryotes and eukaryotes.</title>
        <authorList>
            <person name="Spang A."/>
            <person name="Saw J.H."/>
            <person name="Jorgensen S.L."/>
            <person name="Zaremba-Niedzwiedzka K."/>
            <person name="Martijn J."/>
            <person name="Lind A.E."/>
            <person name="van Eijk R."/>
            <person name="Schleper C."/>
            <person name="Guy L."/>
            <person name="Ettema T.J."/>
        </authorList>
    </citation>
    <scope>NUCLEOTIDE SEQUENCE</scope>
</reference>
<organism evidence="1">
    <name type="scientific">marine sediment metagenome</name>
    <dbReference type="NCBI Taxonomy" id="412755"/>
    <lineage>
        <taxon>unclassified sequences</taxon>
        <taxon>metagenomes</taxon>
        <taxon>ecological metagenomes</taxon>
    </lineage>
</organism>
<proteinExistence type="predicted"/>
<protein>
    <submittedName>
        <fullName evidence="1">Uncharacterized protein</fullName>
    </submittedName>
</protein>
<feature type="non-terminal residue" evidence="1">
    <location>
        <position position="256"/>
    </location>
</feature>
<evidence type="ECO:0000313" key="1">
    <source>
        <dbReference type="EMBL" id="KKK52356.1"/>
    </source>
</evidence>